<dbReference type="EMBL" id="CAJDYZ010010472">
    <property type="protein sequence ID" value="CAD1478081.1"/>
    <property type="molecule type" value="Genomic_DNA"/>
</dbReference>
<accession>A0A6V7HCD7</accession>
<dbReference type="AlphaFoldDB" id="A0A6V7HCD7"/>
<reference evidence="2" key="1">
    <citation type="submission" date="2020-07" db="EMBL/GenBank/DDBJ databases">
        <authorList>
            <person name="Nazaruddin N."/>
        </authorList>
    </citation>
    <scope>NUCLEOTIDE SEQUENCE</scope>
</reference>
<feature type="non-terminal residue" evidence="2">
    <location>
        <position position="1"/>
    </location>
</feature>
<sequence>KKKKKKTCSFIAAIKIRNFPNSIFQVSKSSRHSCFLLSRYEEYLDTSGAIVSDSPQRRTIFSLERILYLETHVATRVADYSHLGCQDADEDCLSSRPRRPRNSRSRMPPQTIYPCPWLVH</sequence>
<protein>
    <submittedName>
        <fullName evidence="2">Uncharacterized protein</fullName>
    </submittedName>
</protein>
<comment type="caution">
    <text evidence="2">The sequence shown here is derived from an EMBL/GenBank/DDBJ whole genome shotgun (WGS) entry which is preliminary data.</text>
</comment>
<name>A0A6V7HCD7_9HYME</name>
<evidence type="ECO:0000313" key="2">
    <source>
        <dbReference type="EMBL" id="CAD1478081.1"/>
    </source>
</evidence>
<feature type="region of interest" description="Disordered" evidence="1">
    <location>
        <begin position="87"/>
        <end position="108"/>
    </location>
</feature>
<organism evidence="2 3">
    <name type="scientific">Heterotrigona itama</name>
    <dbReference type="NCBI Taxonomy" id="395501"/>
    <lineage>
        <taxon>Eukaryota</taxon>
        <taxon>Metazoa</taxon>
        <taxon>Ecdysozoa</taxon>
        <taxon>Arthropoda</taxon>
        <taxon>Hexapoda</taxon>
        <taxon>Insecta</taxon>
        <taxon>Pterygota</taxon>
        <taxon>Neoptera</taxon>
        <taxon>Endopterygota</taxon>
        <taxon>Hymenoptera</taxon>
        <taxon>Apocrita</taxon>
        <taxon>Aculeata</taxon>
        <taxon>Apoidea</taxon>
        <taxon>Anthophila</taxon>
        <taxon>Apidae</taxon>
        <taxon>Heterotrigona</taxon>
    </lineage>
</organism>
<dbReference type="Proteomes" id="UP000752696">
    <property type="component" value="Unassembled WGS sequence"/>
</dbReference>
<feature type="non-terminal residue" evidence="2">
    <location>
        <position position="120"/>
    </location>
</feature>
<gene>
    <name evidence="2" type="ORF">MHI_LOCUS773256</name>
</gene>
<evidence type="ECO:0000313" key="3">
    <source>
        <dbReference type="Proteomes" id="UP000752696"/>
    </source>
</evidence>
<keyword evidence="3" id="KW-1185">Reference proteome</keyword>
<evidence type="ECO:0000256" key="1">
    <source>
        <dbReference type="SAM" id="MobiDB-lite"/>
    </source>
</evidence>
<proteinExistence type="predicted"/>